<proteinExistence type="predicted"/>
<feature type="transmembrane region" description="Helical" evidence="1">
    <location>
        <begin position="258"/>
        <end position="276"/>
    </location>
</feature>
<dbReference type="EMBL" id="RXOC01000020">
    <property type="protein sequence ID" value="RXF67174.1"/>
    <property type="molecule type" value="Genomic_DNA"/>
</dbReference>
<keyword evidence="1" id="KW-1133">Transmembrane helix</keyword>
<keyword evidence="1" id="KW-0472">Membrane</keyword>
<keyword evidence="1" id="KW-0812">Transmembrane</keyword>
<feature type="transmembrane region" description="Helical" evidence="1">
    <location>
        <begin position="163"/>
        <end position="184"/>
    </location>
</feature>
<reference evidence="2 3" key="1">
    <citation type="submission" date="2018-12" db="EMBL/GenBank/DDBJ databases">
        <title>The Draft Genome Sequence of the Soil Bacterium Pedobacter tournemirensis R1.</title>
        <authorList>
            <person name="He J."/>
        </authorList>
    </citation>
    <scope>NUCLEOTIDE SEQUENCE [LARGE SCALE GENOMIC DNA]</scope>
    <source>
        <strain evidence="2 3">R1</strain>
    </source>
</reference>
<evidence type="ECO:0000313" key="2">
    <source>
        <dbReference type="EMBL" id="RXF67174.1"/>
    </source>
</evidence>
<feature type="transmembrane region" description="Helical" evidence="1">
    <location>
        <begin position="96"/>
        <end position="116"/>
    </location>
</feature>
<dbReference type="InterPro" id="IPR002798">
    <property type="entry name" value="SpoIIM-like"/>
</dbReference>
<accession>A0A4Q0M2U7</accession>
<gene>
    <name evidence="2" type="ORF">EKH83_20610</name>
</gene>
<evidence type="ECO:0000313" key="3">
    <source>
        <dbReference type="Proteomes" id="UP000290848"/>
    </source>
</evidence>
<dbReference type="AlphaFoldDB" id="A0A4Q0M2U7"/>
<protein>
    <submittedName>
        <fullName evidence="2">Stage II sporulation protein M</fullName>
    </submittedName>
</protein>
<organism evidence="2 3">
    <name type="scientific">Arcticibacter tournemirensis</name>
    <dbReference type="NCBI Taxonomy" id="699437"/>
    <lineage>
        <taxon>Bacteria</taxon>
        <taxon>Pseudomonadati</taxon>
        <taxon>Bacteroidota</taxon>
        <taxon>Sphingobacteriia</taxon>
        <taxon>Sphingobacteriales</taxon>
        <taxon>Sphingobacteriaceae</taxon>
        <taxon>Arcticibacter</taxon>
    </lineage>
</organism>
<dbReference type="RefSeq" id="WP_128771357.1">
    <property type="nucleotide sequence ID" value="NZ_RXOC01000020.1"/>
</dbReference>
<comment type="caution">
    <text evidence="2">The sequence shown here is derived from an EMBL/GenBank/DDBJ whole genome shotgun (WGS) entry which is preliminary data.</text>
</comment>
<dbReference type="Proteomes" id="UP000290848">
    <property type="component" value="Unassembled WGS sequence"/>
</dbReference>
<feature type="transmembrane region" description="Helical" evidence="1">
    <location>
        <begin position="196"/>
        <end position="213"/>
    </location>
</feature>
<dbReference type="PANTHER" id="PTHR35337:SF1">
    <property type="entry name" value="SLR1478 PROTEIN"/>
    <property type="match status" value="1"/>
</dbReference>
<feature type="transmembrane region" description="Helical" evidence="1">
    <location>
        <begin position="282"/>
        <end position="304"/>
    </location>
</feature>
<sequence length="319" mass="36421">MREALFVKQNSDKWKEFENLSSGDPDQLAERFITITDDLAYAKTFYPKSKTTVYLNGLASKLHQSIYKNRKEKGSRIWQFWKMELPLLFFKHRKKLLYSFWFFIIFSLIGALSAKYDSSFVRLIMGDSYVSMTNENIAKGNPFGVYNQQGEFLMFLSIASNNIYVAFTMYVCGVFFSVGTVYFIIRNAIMLGSFQYYFFCKGLGWASVLVIWIHGTLEISAIIIAGGAGLVLGNSLLFPGTYKRIVSLKAGAKEGLKIVIGLVPVFICAAFLEGFVTRHTEMPVWASVSILVLSLVFIIWYVVIYPHQLNRKIKETQQQ</sequence>
<dbReference type="PANTHER" id="PTHR35337">
    <property type="entry name" value="SLR1478 PROTEIN"/>
    <property type="match status" value="1"/>
</dbReference>
<feature type="transmembrane region" description="Helical" evidence="1">
    <location>
        <begin position="219"/>
        <end position="238"/>
    </location>
</feature>
<name>A0A4Q0M2U7_9SPHI</name>
<dbReference type="Pfam" id="PF01944">
    <property type="entry name" value="SpoIIM"/>
    <property type="match status" value="1"/>
</dbReference>
<evidence type="ECO:0000256" key="1">
    <source>
        <dbReference type="SAM" id="Phobius"/>
    </source>
</evidence>